<dbReference type="InterPro" id="IPR014710">
    <property type="entry name" value="RmlC-like_jellyroll"/>
</dbReference>
<accession>A8I295</accession>
<dbReference type="eggNOG" id="COG1898">
    <property type="taxonomic scope" value="Bacteria"/>
</dbReference>
<sequence>MTSITRLDIPEVVLITPPRFADPRGYFSETYKKSALDAAGLNHVFIQDNESLSTVPGIIRGLHFQAPPFSQAKLVRVVSGAIYDVAVDIRKGSPTYGKWVGATLTAEKGEQILIPHGFAHAFCTLTPDVRVLYKVDGAYSKASEGGIIWNDPDLAIDWPVSNALVSEKDEILPRFKDLDSPFIYA</sequence>
<dbReference type="RefSeq" id="WP_012170362.1">
    <property type="nucleotide sequence ID" value="NC_009937.1"/>
</dbReference>
<dbReference type="InterPro" id="IPR000888">
    <property type="entry name" value="RmlC-like"/>
</dbReference>
<dbReference type="GO" id="GO:0019305">
    <property type="term" value="P:dTDP-rhamnose biosynthetic process"/>
    <property type="evidence" value="ECO:0007669"/>
    <property type="project" value="UniProtKB-UniRule"/>
</dbReference>
<dbReference type="GO" id="GO:0000271">
    <property type="term" value="P:polysaccharide biosynthetic process"/>
    <property type="evidence" value="ECO:0007669"/>
    <property type="project" value="TreeGrafter"/>
</dbReference>
<reference evidence="8 9" key="6">
    <citation type="journal article" date="2011" name="Appl. Environ. Microbiol.">
        <title>Involvement of the azorhizobial chromosome partition gene (parA) in the onset of bacteroid differentiation during Sesbania rostrata stem nodule development.</title>
        <authorList>
            <person name="Liu CT."/>
            <person name="Lee KB."/>
            <person name="Wang YS."/>
            <person name="Peng MH."/>
            <person name="Lee KT."/>
            <person name="Suzuki S."/>
            <person name="Suzuki T."/>
            <person name="Oyaizu H."/>
        </authorList>
    </citation>
    <scope>NUCLEOTIDE SEQUENCE [LARGE SCALE GENOMIC DNA]</scope>
    <source>
        <strain evidence="9">ATCC 43989 / DSM 5975 / JCM 20966 / LMG 6465 / NBRC 14845 / NCIMB 13405 / ORS 571</strain>
    </source>
</reference>
<feature type="active site" description="Proton donor" evidence="5">
    <location>
        <position position="133"/>
    </location>
</feature>
<dbReference type="PANTHER" id="PTHR21047:SF2">
    <property type="entry name" value="THYMIDINE DIPHOSPHO-4-KETO-RHAMNOSE 3,5-EPIMERASE"/>
    <property type="match status" value="1"/>
</dbReference>
<feature type="site" description="Participates in a stacking interaction with the thymidine ring of dTDP-4-oxo-6-deoxyglucose" evidence="6">
    <location>
        <position position="139"/>
    </location>
</feature>
<reference evidence="8 9" key="5">
    <citation type="journal article" date="2010" name="Appl. Environ. Microbiol.">
        <title>phrR-like gene praR of Azorhizobium caulinodans ORS571 is essential for symbiosis with Sesbania rostrata and is involved in expression of reb genes.</title>
        <authorList>
            <person name="Akiba N."/>
            <person name="Aono T."/>
            <person name="Toyazaki H."/>
            <person name="Sato S."/>
            <person name="Oyaizu H."/>
        </authorList>
    </citation>
    <scope>NUCLEOTIDE SEQUENCE [LARGE SCALE GENOMIC DNA]</scope>
    <source>
        <strain evidence="9">ATCC 43989 / DSM 5975 / JCM 20966 / LMG 6465 / NBRC 14845 / NCIMB 13405 / ORS 571</strain>
    </source>
</reference>
<dbReference type="Gene3D" id="2.60.120.10">
    <property type="entry name" value="Jelly Rolls"/>
    <property type="match status" value="1"/>
</dbReference>
<dbReference type="SUPFAM" id="SSF51182">
    <property type="entry name" value="RmlC-like cupins"/>
    <property type="match status" value="1"/>
</dbReference>
<reference evidence="8 9" key="1">
    <citation type="journal article" date="2007" name="Appl. Environ. Microbiol.">
        <title>Rhizobial factors required for stem nodule maturation and maintenance in Sesbania rostrata-Azorhizobium caulinodans ORS571 symbiosis.</title>
        <authorList>
            <person name="Suzuki S."/>
            <person name="Aono T."/>
            <person name="Lee KB."/>
            <person name="Suzuki T."/>
            <person name="Liu CT."/>
            <person name="Miwa H."/>
            <person name="Wakao S."/>
            <person name="Iki T."/>
            <person name="Oyaizu H."/>
        </authorList>
    </citation>
    <scope>NUCLEOTIDE SEQUENCE [LARGE SCALE GENOMIC DNA]</scope>
    <source>
        <strain evidence="9">ATCC 43989 / DSM 5975 / JCM 20966 / LMG 6465 / NBRC 14845 / NCIMB 13405 / ORS 571</strain>
    </source>
</reference>
<protein>
    <recommendedName>
        <fullName evidence="4 7">dTDP-4-dehydrorhamnose 3,5-epimerase</fullName>
        <ecNumber evidence="3 7">5.1.3.13</ecNumber>
    </recommendedName>
    <alternativeName>
        <fullName evidence="7">Thymidine diphospho-4-keto-rhamnose 3,5-epimerase</fullName>
    </alternativeName>
</protein>
<dbReference type="Pfam" id="PF00908">
    <property type="entry name" value="dTDP_sugar_isom"/>
    <property type="match status" value="1"/>
</dbReference>
<organism evidence="8 9">
    <name type="scientific">Azorhizobium caulinodans (strain ATCC 43989 / DSM 5975 / JCM 20966 / LMG 6465 / NBRC 14845 / NCIMB 13405 / ORS 571)</name>
    <dbReference type="NCBI Taxonomy" id="438753"/>
    <lineage>
        <taxon>Bacteria</taxon>
        <taxon>Pseudomonadati</taxon>
        <taxon>Pseudomonadota</taxon>
        <taxon>Alphaproteobacteria</taxon>
        <taxon>Hyphomicrobiales</taxon>
        <taxon>Xanthobacteraceae</taxon>
        <taxon>Azorhizobium</taxon>
    </lineage>
</organism>
<evidence type="ECO:0000313" key="9">
    <source>
        <dbReference type="Proteomes" id="UP000000270"/>
    </source>
</evidence>
<dbReference type="Proteomes" id="UP000000270">
    <property type="component" value="Chromosome"/>
</dbReference>
<name>A8I295_AZOC5</name>
<evidence type="ECO:0000256" key="7">
    <source>
        <dbReference type="RuleBase" id="RU364069"/>
    </source>
</evidence>
<proteinExistence type="inferred from homology"/>
<evidence type="ECO:0000256" key="3">
    <source>
        <dbReference type="ARBA" id="ARBA00012098"/>
    </source>
</evidence>
<keyword evidence="7" id="KW-0413">Isomerase</keyword>
<evidence type="ECO:0000256" key="1">
    <source>
        <dbReference type="ARBA" id="ARBA00001298"/>
    </source>
</evidence>
<dbReference type="KEGG" id="azc:AZC_1834"/>
<dbReference type="EC" id="5.1.3.13" evidence="3 7"/>
<evidence type="ECO:0000313" key="8">
    <source>
        <dbReference type="EMBL" id="BAF87832.1"/>
    </source>
</evidence>
<reference evidence="8 9" key="3">
    <citation type="journal article" date="2008" name="BMC Genomics">
        <title>The genome of the versatile nitrogen fixer Azorhizobium caulinodans ORS571.</title>
        <authorList>
            <person name="Lee KB."/>
            <person name="Backer P.D."/>
            <person name="Aono T."/>
            <person name="Liu CT."/>
            <person name="Suzuki S."/>
            <person name="Suzuki T."/>
            <person name="Kaneko T."/>
            <person name="Yamada M."/>
            <person name="Tabata S."/>
            <person name="Kupfer D.M."/>
            <person name="Najar F.Z."/>
            <person name="Wiley G.B."/>
            <person name="Roe B."/>
            <person name="Binnewies T.T."/>
            <person name="Ussery D.W."/>
            <person name="D'Haeze W."/>
            <person name="Herder J.D."/>
            <person name="Gevers D."/>
            <person name="Vereecke D."/>
            <person name="Holsters M."/>
            <person name="Oyaizu H."/>
        </authorList>
    </citation>
    <scope>NUCLEOTIDE SEQUENCE [LARGE SCALE GENOMIC DNA]</scope>
    <source>
        <strain evidence="9">ATCC 43989 / DSM 5975 / JCM 20966 / LMG 6465 / NBRC 14845 / NCIMB 13405 / ORS 571</strain>
    </source>
</reference>
<dbReference type="AlphaFoldDB" id="A8I295"/>
<gene>
    <name evidence="8" type="ordered locus">AZC_1834</name>
</gene>
<comment type="pathway">
    <text evidence="7">Carbohydrate biosynthesis; dTDP-L-rhamnose biosynthesis.</text>
</comment>
<dbReference type="InterPro" id="IPR011051">
    <property type="entry name" value="RmlC_Cupin_sf"/>
</dbReference>
<dbReference type="NCBIfam" id="TIGR01221">
    <property type="entry name" value="rmlC"/>
    <property type="match status" value="1"/>
</dbReference>
<comment type="similarity">
    <text evidence="7">Belongs to the dTDP-4-dehydrorhamnose 3,5-epimerase family.</text>
</comment>
<dbReference type="UniPathway" id="UPA00124"/>
<evidence type="ECO:0000256" key="4">
    <source>
        <dbReference type="ARBA" id="ARBA00019595"/>
    </source>
</evidence>
<evidence type="ECO:0000256" key="6">
    <source>
        <dbReference type="PIRSR" id="PIRSR600888-3"/>
    </source>
</evidence>
<reference evidence="9" key="2">
    <citation type="submission" date="2007-04" db="EMBL/GenBank/DDBJ databases">
        <title>Complete genome sequence of the nitrogen-fixing bacterium Azorhizobium caulinodans ORS571.</title>
        <authorList>
            <person name="Lee K.B."/>
            <person name="Backer P.D."/>
            <person name="Aono T."/>
            <person name="Liu C.T."/>
            <person name="Suzuki S."/>
            <person name="Suzuki T."/>
            <person name="Kaneko T."/>
            <person name="Yamada M."/>
            <person name="Tabata S."/>
            <person name="Kupfer D.M."/>
            <person name="Najar F.Z."/>
            <person name="Wiley G.B."/>
            <person name="Roe B."/>
            <person name="Binnewies T."/>
            <person name="Ussery D."/>
            <person name="Vereecke D."/>
            <person name="Gevers D."/>
            <person name="Holsters M."/>
            <person name="Oyaizu H."/>
        </authorList>
    </citation>
    <scope>NUCLEOTIDE SEQUENCE [LARGE SCALE GENOMIC DNA]</scope>
    <source>
        <strain evidence="9">ATCC 43989 / DSM 5975 / JCM 20966 / LMG 6465 / NBRC 14845 / NCIMB 13405 / ORS 571</strain>
    </source>
</reference>
<evidence type="ECO:0000256" key="5">
    <source>
        <dbReference type="PIRSR" id="PIRSR600888-1"/>
    </source>
</evidence>
<dbReference type="GO" id="GO:0005829">
    <property type="term" value="C:cytosol"/>
    <property type="evidence" value="ECO:0007669"/>
    <property type="project" value="TreeGrafter"/>
</dbReference>
<comment type="function">
    <text evidence="2 7">Catalyzes the epimerization of the C3' and C5'positions of dTDP-6-deoxy-D-xylo-4-hexulose, forming dTDP-6-deoxy-L-lyxo-4-hexulose.</text>
</comment>
<dbReference type="STRING" id="438753.AZC_1834"/>
<feature type="active site" description="Proton acceptor" evidence="5">
    <location>
        <position position="63"/>
    </location>
</feature>
<comment type="catalytic activity">
    <reaction evidence="1 7">
        <text>dTDP-4-dehydro-6-deoxy-alpha-D-glucose = dTDP-4-dehydro-beta-L-rhamnose</text>
        <dbReference type="Rhea" id="RHEA:16969"/>
        <dbReference type="ChEBI" id="CHEBI:57649"/>
        <dbReference type="ChEBI" id="CHEBI:62830"/>
        <dbReference type="EC" id="5.1.3.13"/>
    </reaction>
</comment>
<dbReference type="HOGENOM" id="CLU_090940_1_1_5"/>
<reference evidence="8 9" key="4">
    <citation type="journal article" date="2009" name="Appl. Environ. Microbiol.">
        <title>Comparative genome-wide transcriptional profiling of Azorhizobium caulinodans ORS571 grown under free-living and symbiotic conditions.</title>
        <authorList>
            <person name="Tsukada S."/>
            <person name="Aono T."/>
            <person name="Akiba N."/>
            <person name="Lee KB."/>
            <person name="Liu CT."/>
            <person name="Toyazaki H."/>
            <person name="Oyaizu H."/>
        </authorList>
    </citation>
    <scope>NUCLEOTIDE SEQUENCE [LARGE SCALE GENOMIC DNA]</scope>
    <source>
        <strain evidence="9">ATCC 43989 / DSM 5975 / JCM 20966 / LMG 6465 / NBRC 14845 / NCIMB 13405 / ORS 571</strain>
    </source>
</reference>
<dbReference type="PANTHER" id="PTHR21047">
    <property type="entry name" value="DTDP-6-DEOXY-D-GLUCOSE-3,5 EPIMERASE"/>
    <property type="match status" value="1"/>
</dbReference>
<comment type="subunit">
    <text evidence="7">Homodimer.</text>
</comment>
<dbReference type="CDD" id="cd00438">
    <property type="entry name" value="cupin_RmlC"/>
    <property type="match status" value="1"/>
</dbReference>
<dbReference type="EMBL" id="AP009384">
    <property type="protein sequence ID" value="BAF87832.1"/>
    <property type="molecule type" value="Genomic_DNA"/>
</dbReference>
<keyword evidence="9" id="KW-1185">Reference proteome</keyword>
<dbReference type="GO" id="GO:0008830">
    <property type="term" value="F:dTDP-4-dehydrorhamnose 3,5-epimerase activity"/>
    <property type="evidence" value="ECO:0007669"/>
    <property type="project" value="UniProtKB-UniRule"/>
</dbReference>
<evidence type="ECO:0000256" key="2">
    <source>
        <dbReference type="ARBA" id="ARBA00001997"/>
    </source>
</evidence>